<name>A0A0W0ZX47_9GAMM</name>
<evidence type="ECO:0000313" key="1">
    <source>
        <dbReference type="EMBL" id="KTD73725.1"/>
    </source>
</evidence>
<gene>
    <name evidence="1" type="ORF">Ltuc_1572</name>
</gene>
<dbReference type="PATRIC" id="fig|40335.7.peg.1669"/>
<dbReference type="Proteomes" id="UP000054693">
    <property type="component" value="Unassembled WGS sequence"/>
</dbReference>
<dbReference type="OrthoDB" id="5643872at2"/>
<accession>A0A0W0ZX47</accession>
<dbReference type="AlphaFoldDB" id="A0A0W0ZX47"/>
<sequence length="671" mass="77505">MRIYSKKELGFQEVYTHEDVLPKGIEKPEKKPFIILTLPADTQNIDYLIRNFSLFKKLGYTEVQDQTQILTITSKRKVGIVINAILSSPDYNHEQNTHLLNNLMLLHQELTKEEKIYHPPHKSKERTQYYPVHNKIIRETGAPKPSHSAEKVKKVDKQNIEILKTEESGRRITEIEAFNGICYRLLLNDRTPRVRSVHDSQGRRVGVISRAIDNFQSLHDYYLKQRKKIGYMRSPPQIDLVKSGIGKILGAAYTEEENDLHGGNIGYDPINLVSDKIDHDQATWPITSKYQNKNPDKPLYKNGERAYGIKPKDAFPITQRDITNFPHLSDAKPRNFPDETDGGILDLAGIEDNPDFIKDVFSVFLKRALFDEQIYRAIADETIESPKLREELVTHKTQRSYLLKAELRKNRKFLNFLIENPDLKEQIIDEFREYNADYNEDSPLRLDLEDLGNKFDTLVEQTSEQIEVSEVAVKLFETYYSPDQNVNVYEYKTARDSLLRKEETKRHLKSELHVNDNEAEFIFNKLKRTWLLNNPINFQANRIGIEANAEKILKSIFVDIIRLNGKVGVFGGEIRKLSKDHEIKIPKGAAAIFDLYQKHQRGELPSAVEALEAIIAQAAVANAYQGHTLFNRRQTETSDFYNNIVAIQHRILSENVSEAIKTEEQLYGICL</sequence>
<reference evidence="1 2" key="1">
    <citation type="submission" date="2015-11" db="EMBL/GenBank/DDBJ databases">
        <title>Genomic analysis of 38 Legionella species identifies large and diverse effector repertoires.</title>
        <authorList>
            <person name="Burstein D."/>
            <person name="Amaro F."/>
            <person name="Zusman T."/>
            <person name="Lifshitz Z."/>
            <person name="Cohen O."/>
            <person name="Gilbert J.A."/>
            <person name="Pupko T."/>
            <person name="Shuman H.A."/>
            <person name="Segal G."/>
        </authorList>
    </citation>
    <scope>NUCLEOTIDE SEQUENCE [LARGE SCALE GENOMIC DNA]</scope>
    <source>
        <strain evidence="1 2">ATCC 49180</strain>
    </source>
</reference>
<comment type="caution">
    <text evidence="1">The sequence shown here is derived from an EMBL/GenBank/DDBJ whole genome shotgun (WGS) entry which is preliminary data.</text>
</comment>
<protein>
    <submittedName>
        <fullName evidence="1">Putative teichoic acid biosynthesis protein</fullName>
    </submittedName>
</protein>
<keyword evidence="2" id="KW-1185">Reference proteome</keyword>
<evidence type="ECO:0000313" key="2">
    <source>
        <dbReference type="Proteomes" id="UP000054693"/>
    </source>
</evidence>
<organism evidence="1 2">
    <name type="scientific">Legionella tucsonensis</name>
    <dbReference type="NCBI Taxonomy" id="40335"/>
    <lineage>
        <taxon>Bacteria</taxon>
        <taxon>Pseudomonadati</taxon>
        <taxon>Pseudomonadota</taxon>
        <taxon>Gammaproteobacteria</taxon>
        <taxon>Legionellales</taxon>
        <taxon>Legionellaceae</taxon>
        <taxon>Legionella</taxon>
    </lineage>
</organism>
<dbReference type="EMBL" id="LNZA01000001">
    <property type="protein sequence ID" value="KTD73725.1"/>
    <property type="molecule type" value="Genomic_DNA"/>
</dbReference>
<dbReference type="RefSeq" id="WP_058520732.1">
    <property type="nucleotide sequence ID" value="NZ_CAAAIP010000008.1"/>
</dbReference>
<proteinExistence type="predicted"/>